<dbReference type="PANTHER" id="PTHR47505:SF1">
    <property type="entry name" value="DNA UTILIZATION PROTEIN YHGH"/>
    <property type="match status" value="1"/>
</dbReference>
<name>A0A1T5GS10_9BACT</name>
<dbReference type="SUPFAM" id="SSF53271">
    <property type="entry name" value="PRTase-like"/>
    <property type="match status" value="1"/>
</dbReference>
<evidence type="ECO:0000313" key="4">
    <source>
        <dbReference type="Proteomes" id="UP000190897"/>
    </source>
</evidence>
<sequence>MNLKKIFSDFSDLIFPRCCEACDRSLVGNEATICTSCMISLPRIHANGLHQDVIRYKFVNVPEVALTHSFLLFTKKGKVQRLLHALKYKGNKDVGLLLGFMFGQEMIATGMLPEVGMIISVPLHAKKKKLRGYNQSDLLAEGFSNATGIPWSPTVLERIKHTATQTGKSKMERRDNVKGVFAVKERIDSKRVIIIDDVLTTGATLEECVQTLKMAGCESFTILTIALAEH</sequence>
<reference evidence="4" key="1">
    <citation type="submission" date="2017-02" db="EMBL/GenBank/DDBJ databases">
        <authorList>
            <person name="Varghese N."/>
            <person name="Submissions S."/>
        </authorList>
    </citation>
    <scope>NUCLEOTIDE SEQUENCE [LARGE SCALE GENOMIC DNA]</scope>
    <source>
        <strain evidence="4">DSM 22270</strain>
    </source>
</reference>
<protein>
    <submittedName>
        <fullName evidence="3">ComF family protein</fullName>
    </submittedName>
</protein>
<dbReference type="CDD" id="cd06223">
    <property type="entry name" value="PRTases_typeI"/>
    <property type="match status" value="1"/>
</dbReference>
<keyword evidence="4" id="KW-1185">Reference proteome</keyword>
<proteinExistence type="inferred from homology"/>
<dbReference type="InterPro" id="IPR051910">
    <property type="entry name" value="ComF/GntX_DNA_util-trans"/>
</dbReference>
<feature type="domain" description="Phosphoribosyltransferase" evidence="2">
    <location>
        <begin position="174"/>
        <end position="226"/>
    </location>
</feature>
<dbReference type="Proteomes" id="UP000190897">
    <property type="component" value="Unassembled WGS sequence"/>
</dbReference>
<dbReference type="OrthoDB" id="9779910at2"/>
<evidence type="ECO:0000313" key="3">
    <source>
        <dbReference type="EMBL" id="SKC11148.1"/>
    </source>
</evidence>
<dbReference type="Pfam" id="PF00156">
    <property type="entry name" value="Pribosyltran"/>
    <property type="match status" value="1"/>
</dbReference>
<dbReference type="Gene3D" id="3.40.50.2020">
    <property type="match status" value="1"/>
</dbReference>
<dbReference type="EMBL" id="FUZA01000006">
    <property type="protein sequence ID" value="SKC11148.1"/>
    <property type="molecule type" value="Genomic_DNA"/>
</dbReference>
<dbReference type="RefSeq" id="WP_082216903.1">
    <property type="nucleotide sequence ID" value="NZ_FUZA01000006.1"/>
</dbReference>
<dbReference type="InterPro" id="IPR000836">
    <property type="entry name" value="PRTase_dom"/>
</dbReference>
<organism evidence="3 4">
    <name type="scientific">Dyadobacter psychrophilus</name>
    <dbReference type="NCBI Taxonomy" id="651661"/>
    <lineage>
        <taxon>Bacteria</taxon>
        <taxon>Pseudomonadati</taxon>
        <taxon>Bacteroidota</taxon>
        <taxon>Cytophagia</taxon>
        <taxon>Cytophagales</taxon>
        <taxon>Spirosomataceae</taxon>
        <taxon>Dyadobacter</taxon>
    </lineage>
</organism>
<evidence type="ECO:0000256" key="1">
    <source>
        <dbReference type="ARBA" id="ARBA00008007"/>
    </source>
</evidence>
<dbReference type="STRING" id="651661.SAMN05660293_04359"/>
<dbReference type="PANTHER" id="PTHR47505">
    <property type="entry name" value="DNA UTILIZATION PROTEIN YHGH"/>
    <property type="match status" value="1"/>
</dbReference>
<evidence type="ECO:0000259" key="2">
    <source>
        <dbReference type="Pfam" id="PF00156"/>
    </source>
</evidence>
<dbReference type="InterPro" id="IPR029057">
    <property type="entry name" value="PRTase-like"/>
</dbReference>
<gene>
    <name evidence="3" type="ORF">SAMN05660293_04359</name>
</gene>
<comment type="similarity">
    <text evidence="1">Belongs to the ComF/GntX family.</text>
</comment>
<dbReference type="AlphaFoldDB" id="A0A1T5GS10"/>
<accession>A0A1T5GS10</accession>